<feature type="disulfide bond" evidence="13">
    <location>
        <begin position="885"/>
        <end position="894"/>
    </location>
</feature>
<keyword evidence="7" id="KW-0084">Basement membrane</keyword>
<feature type="domain" description="Laminin EGF-like" evidence="17">
    <location>
        <begin position="402"/>
        <end position="461"/>
    </location>
</feature>
<organism evidence="20 21">
    <name type="scientific">Petromyzon marinus</name>
    <name type="common">Sea lamprey</name>
    <dbReference type="NCBI Taxonomy" id="7757"/>
    <lineage>
        <taxon>Eukaryota</taxon>
        <taxon>Metazoa</taxon>
        <taxon>Chordata</taxon>
        <taxon>Craniata</taxon>
        <taxon>Vertebrata</taxon>
        <taxon>Cyclostomata</taxon>
        <taxon>Hyperoartia</taxon>
        <taxon>Petromyzontiformes</taxon>
        <taxon>Petromyzontidae</taxon>
        <taxon>Petromyzon</taxon>
    </lineage>
</organism>
<evidence type="ECO:0000256" key="8">
    <source>
        <dbReference type="ARBA" id="ARBA00022889"/>
    </source>
</evidence>
<feature type="disulfide bond" evidence="13">
    <location>
        <begin position="1153"/>
        <end position="1162"/>
    </location>
</feature>
<keyword evidence="3" id="KW-0272">Extracellular matrix</keyword>
<dbReference type="Gene3D" id="2.170.300.10">
    <property type="entry name" value="Tie2 ligand-binding domain superfamily"/>
    <property type="match status" value="2"/>
</dbReference>
<feature type="domain" description="Laminin EGF-like" evidence="17">
    <location>
        <begin position="973"/>
        <end position="1025"/>
    </location>
</feature>
<feature type="signal peptide" evidence="16">
    <location>
        <begin position="1"/>
        <end position="23"/>
    </location>
</feature>
<dbReference type="InterPro" id="IPR013015">
    <property type="entry name" value="Laminin_IV_B"/>
</dbReference>
<feature type="disulfide bond" evidence="13">
    <location>
        <begin position="774"/>
        <end position="791"/>
    </location>
</feature>
<keyword evidence="20" id="KW-1185">Reference proteome</keyword>
<keyword evidence="10 13" id="KW-1015">Disulfide bond</keyword>
<feature type="disulfide bond" evidence="13">
    <location>
        <begin position="997"/>
        <end position="1006"/>
    </location>
</feature>
<dbReference type="Pfam" id="PF24973">
    <property type="entry name" value="EGF_LMN_ATRN"/>
    <property type="match status" value="3"/>
</dbReference>
<evidence type="ECO:0000256" key="15">
    <source>
        <dbReference type="SAM" id="MobiDB-lite"/>
    </source>
</evidence>
<feature type="domain" description="Laminin IV type B" evidence="18">
    <location>
        <begin position="553"/>
        <end position="766"/>
    </location>
</feature>
<dbReference type="KEGG" id="pmrn:116942393"/>
<feature type="disulfide bond" evidence="13">
    <location>
        <begin position="304"/>
        <end position="313"/>
    </location>
</feature>
<dbReference type="PROSITE" id="PS51116">
    <property type="entry name" value="LAMININ_IVB"/>
    <property type="match status" value="1"/>
</dbReference>
<evidence type="ECO:0000256" key="4">
    <source>
        <dbReference type="ARBA" id="ARBA00022553"/>
    </source>
</evidence>
<feature type="domain" description="Laminin EGF-like" evidence="17">
    <location>
        <begin position="339"/>
        <end position="401"/>
    </location>
</feature>
<feature type="disulfide bond" evidence="13">
    <location>
        <begin position="1132"/>
        <end position="1144"/>
    </location>
</feature>
<dbReference type="GO" id="GO:0007155">
    <property type="term" value="P:cell adhesion"/>
    <property type="evidence" value="ECO:0007669"/>
    <property type="project" value="UniProtKB-KW"/>
</dbReference>
<feature type="domain" description="Laminin EGF-like" evidence="17">
    <location>
        <begin position="275"/>
        <end position="338"/>
    </location>
</feature>
<dbReference type="PRINTS" id="PR00011">
    <property type="entry name" value="EGFLAMININ"/>
</dbReference>
<dbReference type="FunFam" id="2.10.25.10:FF:000280">
    <property type="entry name" value="Laminin subunit beta 4"/>
    <property type="match status" value="1"/>
</dbReference>
<feature type="disulfide bond" evidence="13">
    <location>
        <begin position="485"/>
        <end position="494"/>
    </location>
</feature>
<dbReference type="Pfam" id="PF00053">
    <property type="entry name" value="EGF_laminin"/>
    <property type="match status" value="10"/>
</dbReference>
<dbReference type="PANTHER" id="PTHR10574">
    <property type="entry name" value="NETRIN/LAMININ-RELATED"/>
    <property type="match status" value="1"/>
</dbReference>
<evidence type="ECO:0000256" key="7">
    <source>
        <dbReference type="ARBA" id="ARBA00022869"/>
    </source>
</evidence>
<comment type="subcellular location">
    <subcellularLocation>
        <location evidence="1">Secreted</location>
        <location evidence="1">Extracellular space</location>
        <location evidence="1">Extracellular matrix</location>
        <location evidence="1">Basement membrane</location>
    </subcellularLocation>
</comment>
<dbReference type="GO" id="GO:0009887">
    <property type="term" value="P:animal organ morphogenesis"/>
    <property type="evidence" value="ECO:0007669"/>
    <property type="project" value="TreeGrafter"/>
</dbReference>
<evidence type="ECO:0000256" key="16">
    <source>
        <dbReference type="SAM" id="SignalP"/>
    </source>
</evidence>
<keyword evidence="12 13" id="KW-0424">Laminin EGF-like domain</keyword>
<dbReference type="FunFam" id="2.10.25.10:FF:000138">
    <property type="entry name" value="Laminin subunit beta 1"/>
    <property type="match status" value="1"/>
</dbReference>
<evidence type="ECO:0000256" key="6">
    <source>
        <dbReference type="ARBA" id="ARBA00022737"/>
    </source>
</evidence>
<gene>
    <name evidence="21" type="primary">LOC116942393</name>
</gene>
<keyword evidence="6" id="KW-0677">Repeat</keyword>
<dbReference type="SMART" id="SM00136">
    <property type="entry name" value="LamNT"/>
    <property type="match status" value="1"/>
</dbReference>
<dbReference type="GeneID" id="116942393"/>
<evidence type="ECO:0000313" key="20">
    <source>
        <dbReference type="Proteomes" id="UP001318040"/>
    </source>
</evidence>
<dbReference type="Pfam" id="PF21199">
    <property type="entry name" value="LAMININ_IV_B"/>
    <property type="match status" value="1"/>
</dbReference>
<dbReference type="PROSITE" id="PS01248">
    <property type="entry name" value="EGF_LAM_1"/>
    <property type="match status" value="5"/>
</dbReference>
<dbReference type="FunFam" id="2.170.300.10:FF:000004">
    <property type="entry name" value="Laminin subunit beta 1"/>
    <property type="match status" value="1"/>
</dbReference>
<dbReference type="FunFam" id="2.170.300.10:FF:000001">
    <property type="entry name" value="Laminin subunit beta-1"/>
    <property type="match status" value="1"/>
</dbReference>
<dbReference type="Gene3D" id="2.60.120.260">
    <property type="entry name" value="Galactose-binding domain-like"/>
    <property type="match status" value="1"/>
</dbReference>
<dbReference type="FunFam" id="2.10.25.10:FF:000011">
    <property type="entry name" value="Cadherin EGF LAG seven-pass G-type receptor"/>
    <property type="match status" value="1"/>
</dbReference>
<keyword evidence="5 16" id="KW-0732">Signal</keyword>
<feature type="domain" description="Laminin EGF-like" evidence="17">
    <location>
        <begin position="772"/>
        <end position="819"/>
    </location>
</feature>
<feature type="disulfide bond" evidence="13">
    <location>
        <begin position="772"/>
        <end position="784"/>
    </location>
</feature>
<keyword evidence="8" id="KW-0130">Cell adhesion</keyword>
<dbReference type="FunFam" id="2.10.25.10:FF:000101">
    <property type="entry name" value="Laminin subunit beta 1"/>
    <property type="match status" value="1"/>
</dbReference>
<dbReference type="FunFam" id="2.10.25.10:FF:000083">
    <property type="entry name" value="Laminin subunit alpha"/>
    <property type="match status" value="1"/>
</dbReference>
<dbReference type="SMART" id="SM00181">
    <property type="entry name" value="EGF"/>
    <property type="match status" value="8"/>
</dbReference>
<evidence type="ECO:0000256" key="3">
    <source>
        <dbReference type="ARBA" id="ARBA00022530"/>
    </source>
</evidence>
<reference evidence="21" key="1">
    <citation type="submission" date="2025-08" db="UniProtKB">
        <authorList>
            <consortium name="RefSeq"/>
        </authorList>
    </citation>
    <scope>IDENTIFICATION</scope>
    <source>
        <tissue evidence="21">Sperm</tissue>
    </source>
</reference>
<dbReference type="PROSITE" id="PS51117">
    <property type="entry name" value="LAMININ_NTER"/>
    <property type="match status" value="1"/>
</dbReference>
<feature type="disulfide bond" evidence="13">
    <location>
        <begin position="1056"/>
        <end position="1065"/>
    </location>
</feature>
<evidence type="ECO:0000259" key="17">
    <source>
        <dbReference type="PROSITE" id="PS50027"/>
    </source>
</evidence>
<feature type="domain" description="Laminin EGF-like" evidence="17">
    <location>
        <begin position="1026"/>
        <end position="1083"/>
    </location>
</feature>
<dbReference type="Pfam" id="PF23219">
    <property type="entry name" value="LAMB1"/>
    <property type="match status" value="1"/>
</dbReference>
<dbReference type="GO" id="GO:0005604">
    <property type="term" value="C:basement membrane"/>
    <property type="evidence" value="ECO:0007669"/>
    <property type="project" value="UniProtKB-SubCell"/>
</dbReference>
<dbReference type="FunFam" id="2.10.25.10:FF:000135">
    <property type="entry name" value="Laminin subunit beta 4"/>
    <property type="match status" value="2"/>
</dbReference>
<evidence type="ECO:0000256" key="5">
    <source>
        <dbReference type="ARBA" id="ARBA00022729"/>
    </source>
</evidence>
<feature type="domain" description="Laminin EGF-like" evidence="17">
    <location>
        <begin position="462"/>
        <end position="513"/>
    </location>
</feature>
<feature type="domain" description="Laminin EGF-like" evidence="17">
    <location>
        <begin position="1132"/>
        <end position="1178"/>
    </location>
</feature>
<evidence type="ECO:0000256" key="12">
    <source>
        <dbReference type="ARBA" id="ARBA00023292"/>
    </source>
</evidence>
<dbReference type="Pfam" id="PF00055">
    <property type="entry name" value="Laminin_N"/>
    <property type="match status" value="1"/>
</dbReference>
<dbReference type="PANTHER" id="PTHR10574:SF375">
    <property type="entry name" value="LAMININ SUBUNIT BETA-1"/>
    <property type="match status" value="1"/>
</dbReference>
<evidence type="ECO:0000256" key="13">
    <source>
        <dbReference type="PROSITE-ProRule" id="PRU00460"/>
    </source>
</evidence>
<feature type="domain" description="Laminin EGF-like" evidence="17">
    <location>
        <begin position="820"/>
        <end position="865"/>
    </location>
</feature>
<comment type="caution">
    <text evidence="13">Lacks conserved residue(s) required for the propagation of feature annotation.</text>
</comment>
<feature type="disulfide bond" evidence="13">
    <location>
        <begin position="820"/>
        <end position="832"/>
    </location>
</feature>
<evidence type="ECO:0000256" key="1">
    <source>
        <dbReference type="ARBA" id="ARBA00004302"/>
    </source>
</evidence>
<keyword evidence="2" id="KW-0964">Secreted</keyword>
<evidence type="ECO:0000313" key="21">
    <source>
        <dbReference type="RefSeq" id="XP_032810153.1"/>
    </source>
</evidence>
<dbReference type="SMART" id="SM00180">
    <property type="entry name" value="EGF_Lam"/>
    <property type="match status" value="13"/>
</dbReference>
<sequence>MNEDQAMLYRVVLLCVALGASVASQEAWGAAHGCAHGSCYPVTGDLLVGRADKISASSTCGLVARQRYCIVSHLQEQEKCFHCDSRRPYQPGRNPNSHRIENVVTSFAPSRRMTWWQAENGVEKVTIQLDLEAEFHFTHLIMTFKTFRPAAMLVERSSNFGRSWKPYRYFAYDCDAAFPGIATRTLQRVDDVVCESRYSDIEPSTEGEVIFKVLDPAIKITDPYSHTIQDLLKITNLRINLTRLHTLGDNLLDSRSEIKQKYYYSLYELVVRGSCFCYGHASECAPIAPTQRDHDGMVHGRCVCKHRTRGLNCEQCEDFYADSPWRPAEGRQSHECKKCNCNNHSDKCHFDVAVYKASGNVSGGVCEDCRHNTMGRNCELCNTFFYRDPRRDAGDADACLQCDCEPDGTLNGGLCDGHTDAALGLRAGQCRCKPNAEGPRCDRCKAGFFGLSGDDPLGCRPCQCNPLGTLPGRAACDASTGDCFCKRLVTGRRCDQCLPGHWGLGHNLSGCRVCECDDGGAIDNKCSMSTGQCRCRSHMTGRTCGQVEPGYFVAALDYHTYEAEEATRSPGVTAVVREPPRDRAAASWTGRGMCRVPEGGHLDFSVSVPFSMEYDLVLRYEPQLPEEWEEVVVTVERPGAIVASSTCGNTIPSDDLVSVTLPPGSRHVVVPQPMCLEKGLGYGVRVDFKSYRSGGSVANAHVLVDSLVLLPRHSSLEMFIAGDPASTARRTSFERYRCGDAGGAVSKAPVTDVCAGLLRSMSALVHNGSLPCQCNTQGSSSTECNPVGGQCRCKPNVAGRRCDQCSPGSFGFGPSGCRECHCDQRGSTSAICDAVSGQCACRPGAFGRQCDRCEAGHWGFPECRACRCHGHSDECNPRTGACLSCRGHTAGDSCDRCASGYYGSPGAGEQCRPCQCPEGPGTGRHFASGCSHDPRSRAVACACLPGFTGARCDQCSPGHYGDLRVAGGRCQPCQCNGNIDPTDAASCDGRTGRCLRCLRDTEGSACQNCRPGYYGDATSQRRCQKCTCVTAGTERSSCGLADGACACDPRSGQCRCLPNVQGLACDRCTPNHWGLSQGTGCRPCGCDPAHSAGPSCSEFNGQCHCLPGFGGLTCSECQENHWGEPRVKCSACDCESSGVLTQQCQRATGQCACRPGVAGRRCDRCARGFSGAFPACEPCHEPCFPDWEAAISELGRRAGGLSERATRLLTGGADAGPYARRMAEVEENLAGARELLAVRNASAAAVERLSGLIDDVGRQVEAMTGRLAQLEAGIGGAAKQNGDANVLLSELDRDAREASTRASELGYQIDTIKHSNFRGAYGSVKDSYQQSREAERKASGAATNPAGPVARSEATRQRAEKFMAAKRAELEQRLDANADALQELGWEARQLELNELNEKVCGVTRDVPCAESACGGVGCRDEDGRPHCGGMNCGGVATVASNALERSTIADREIQKALGDLDKLHQQVMDVKSKAGKAKEEAQGTLQRANGTRAQVEGAVQGLRELIKQIKEFLTEEGASPDSIELVAERVLRLGVPASPQQIGRLADEIKERVSSLANVDAILARTAGSINEAERLLQDAKRAKARAENAKSAAETVRKALAGAREAQAGAEVAIQQARSDLHDTQDTLASTESETAAAGQRLQDATARLLSLERDVDALKMKTAANSLAAGKADKAAGMAKQRADEAKQMHDGELRDRFRALQDLFGKKGRGAEEARRRVEQLREQARAVLAGAQARLARLAELEVAYDGNAVELERKAHRLRGLEDKLRGIVYAINKQINVYNTCQ</sequence>
<dbReference type="InterPro" id="IPR050440">
    <property type="entry name" value="Laminin/Netrin_ECM"/>
</dbReference>
<feature type="disulfide bond" evidence="13">
    <location>
        <begin position="897"/>
        <end position="911"/>
    </location>
</feature>
<feature type="domain" description="Laminin EGF-like" evidence="17">
    <location>
        <begin position="866"/>
        <end position="913"/>
    </location>
</feature>
<evidence type="ECO:0000259" key="19">
    <source>
        <dbReference type="PROSITE" id="PS51117"/>
    </source>
</evidence>
<dbReference type="InterPro" id="IPR008211">
    <property type="entry name" value="Laminin_N"/>
</dbReference>
<feature type="disulfide bond" evidence="13">
    <location>
        <begin position="1009"/>
        <end position="1023"/>
    </location>
</feature>
<dbReference type="RefSeq" id="XP_032810153.1">
    <property type="nucleotide sequence ID" value="XM_032954262.1"/>
</dbReference>
<feature type="disulfide bond" evidence="13">
    <location>
        <begin position="841"/>
        <end position="850"/>
    </location>
</feature>
<dbReference type="FunFam" id="2.10.25.10:FF:000130">
    <property type="entry name" value="Laminin subunit beta 1"/>
    <property type="match status" value="1"/>
</dbReference>
<feature type="disulfide bond" evidence="13">
    <location>
        <begin position="1134"/>
        <end position="1151"/>
    </location>
</feature>
<dbReference type="InterPro" id="IPR056863">
    <property type="entry name" value="LMN_ATRN_NET-like_EGF"/>
</dbReference>
<evidence type="ECO:0000256" key="14">
    <source>
        <dbReference type="SAM" id="Coils"/>
    </source>
</evidence>
<feature type="coiled-coil region" evidence="14">
    <location>
        <begin position="1715"/>
        <end position="1746"/>
    </location>
</feature>
<evidence type="ECO:0000256" key="2">
    <source>
        <dbReference type="ARBA" id="ARBA00022525"/>
    </source>
</evidence>
<dbReference type="FunFam" id="2.60.120.260:FF:000010">
    <property type="entry name" value="Laminin subunit beta 1"/>
    <property type="match status" value="1"/>
</dbReference>
<evidence type="ECO:0000256" key="10">
    <source>
        <dbReference type="ARBA" id="ARBA00023157"/>
    </source>
</evidence>
<dbReference type="CDD" id="cd00055">
    <property type="entry name" value="EGF_Lam"/>
    <property type="match status" value="13"/>
</dbReference>
<evidence type="ECO:0000256" key="9">
    <source>
        <dbReference type="ARBA" id="ARBA00023054"/>
    </source>
</evidence>
<protein>
    <submittedName>
        <fullName evidence="21">Laminin subunit beta-2-like</fullName>
    </submittedName>
</protein>
<dbReference type="GO" id="GO:0009888">
    <property type="term" value="P:tissue development"/>
    <property type="evidence" value="ECO:0007669"/>
    <property type="project" value="TreeGrafter"/>
</dbReference>
<dbReference type="FunFam" id="2.10.25.10:FF:000188">
    <property type="entry name" value="Laminin subunit gamma 2"/>
    <property type="match status" value="1"/>
</dbReference>
<feature type="disulfide bond" evidence="13">
    <location>
        <begin position="497"/>
        <end position="511"/>
    </location>
</feature>
<feature type="disulfide bond" evidence="13">
    <location>
        <begin position="793"/>
        <end position="802"/>
    </location>
</feature>
<feature type="disulfide bond" evidence="13">
    <location>
        <begin position="369"/>
        <end position="378"/>
    </location>
</feature>
<name>A0AAJ7T4R2_PETMA</name>
<feature type="region of interest" description="Disordered" evidence="15">
    <location>
        <begin position="1324"/>
        <end position="1351"/>
    </location>
</feature>
<keyword evidence="4" id="KW-0597">Phosphoprotein</keyword>
<feature type="chain" id="PRO_5042484649" evidence="16">
    <location>
        <begin position="24"/>
        <end position="1789"/>
    </location>
</feature>
<accession>A0AAJ7T4R2</accession>
<evidence type="ECO:0000256" key="11">
    <source>
        <dbReference type="ARBA" id="ARBA00023180"/>
    </source>
</evidence>
<proteinExistence type="predicted"/>
<feature type="region of interest" description="Disordered" evidence="15">
    <location>
        <begin position="1621"/>
        <end position="1642"/>
    </location>
</feature>
<keyword evidence="9 14" id="KW-0175">Coiled coil</keyword>
<dbReference type="PROSITE" id="PS50027">
    <property type="entry name" value="EGF_LAM_2"/>
    <property type="match status" value="10"/>
</dbReference>
<feature type="disulfide bond" evidence="13">
    <location>
        <begin position="822"/>
        <end position="839"/>
    </location>
</feature>
<keyword evidence="11" id="KW-0325">Glycoprotein</keyword>
<dbReference type="FunFam" id="2.10.25.10:FF:000145">
    <property type="entry name" value="Laminin subunit beta 1"/>
    <property type="match status" value="1"/>
</dbReference>
<dbReference type="SUPFAM" id="SSF57196">
    <property type="entry name" value="EGF/Laminin"/>
    <property type="match status" value="13"/>
</dbReference>
<feature type="compositionally biased region" description="Low complexity" evidence="15">
    <location>
        <begin position="1631"/>
        <end position="1640"/>
    </location>
</feature>
<feature type="domain" description="Laminin N-terminal" evidence="19">
    <location>
        <begin position="35"/>
        <end position="274"/>
    </location>
</feature>
<dbReference type="Proteomes" id="UP001318040">
    <property type="component" value="Chromosome 14"/>
</dbReference>
<evidence type="ECO:0000259" key="18">
    <source>
        <dbReference type="PROSITE" id="PS51116"/>
    </source>
</evidence>
<dbReference type="InterPro" id="IPR002049">
    <property type="entry name" value="LE_dom"/>
</dbReference>
<feature type="disulfide bond" evidence="13">
    <location>
        <begin position="432"/>
        <end position="441"/>
    </location>
</feature>
<dbReference type="InterPro" id="IPR000742">
    <property type="entry name" value="EGF"/>
</dbReference>
<dbReference type="Gene3D" id="2.10.25.10">
    <property type="entry name" value="Laminin"/>
    <property type="match status" value="9"/>
</dbReference>
<dbReference type="FunFam" id="2.10.25.10:FF:000090">
    <property type="entry name" value="laminin subunit alpha"/>
    <property type="match status" value="1"/>
</dbReference>
<dbReference type="InterPro" id="IPR056558">
    <property type="entry name" value="LAMB1-4_helical"/>
</dbReference>